<dbReference type="HOGENOM" id="CLU_108848_0_0_11"/>
<reference evidence="2 3" key="2">
    <citation type="journal article" date="2011" name="PLoS ONE">
        <title>Evidence for reductive genome evolution and lateral acquisition of virulence functions in two Corynebacterium pseudotuberculosis strains.</title>
        <authorList>
            <person name="Ruiz J.C."/>
            <person name="D'Afonseca V."/>
            <person name="Silva A."/>
            <person name="Ali A."/>
            <person name="Pinto A.C."/>
            <person name="Santos A.R."/>
            <person name="Rocha A.A."/>
            <person name="Lopes D.O."/>
            <person name="Dorella F.A."/>
            <person name="Pacheco L.G."/>
            <person name="Costa M.P."/>
            <person name="Turk M.Z."/>
            <person name="Seyffert N."/>
            <person name="Moraes P.M."/>
            <person name="Soares S.C."/>
            <person name="Almeida S.S."/>
            <person name="Castro T.L."/>
            <person name="Abreu V.A."/>
            <person name="Trost E."/>
            <person name="Baumbach J."/>
            <person name="Tauch A."/>
            <person name="Schneider M.P."/>
            <person name="McCulloch J."/>
            <person name="Cerdeira L.T."/>
            <person name="Ramos R.T."/>
            <person name="Zerlotini A."/>
            <person name="Dominitini A."/>
            <person name="Resende D.M."/>
            <person name="Coser E.M."/>
            <person name="Oliveira L.M."/>
            <person name="Pedrosa A.L."/>
            <person name="Vieira C.U."/>
            <person name="Guimaraes C.T."/>
            <person name="Bartholomeu D.C."/>
            <person name="Oliveira D.M."/>
            <person name="Santos F.R."/>
            <person name="Rabelo E.M."/>
            <person name="Lobo F.P."/>
            <person name="Franco G.R."/>
            <person name="Costa A.F."/>
            <person name="Castro I.M."/>
            <person name="Dias S.R."/>
            <person name="Ferro J.A."/>
            <person name="Ortega J.M."/>
            <person name="Paiva L.V."/>
            <person name="Goulart L.R."/>
            <person name="Almeida J.F."/>
            <person name="Ferro M.I."/>
            <person name="Carneiro N.P."/>
            <person name="Falcao P.R."/>
            <person name="Grynberg P."/>
            <person name="Teixeira S.M."/>
            <person name="Brommonschenkel S."/>
            <person name="Oliveira S.C."/>
            <person name="Meyer R."/>
            <person name="Moore R.J."/>
            <person name="Miyoshi A."/>
            <person name="Oliveira G.C."/>
            <person name="Azevedo V."/>
        </authorList>
    </citation>
    <scope>NUCLEOTIDE SEQUENCE [LARGE SCALE GENOMIC DNA]</scope>
    <source>
        <strain evidence="2 3">C231</strain>
    </source>
</reference>
<keyword evidence="1" id="KW-0472">Membrane</keyword>
<evidence type="ECO:0000313" key="3">
    <source>
        <dbReference type="Proteomes" id="UP000000276"/>
    </source>
</evidence>
<evidence type="ECO:0000256" key="1">
    <source>
        <dbReference type="SAM" id="Phobius"/>
    </source>
</evidence>
<feature type="transmembrane region" description="Helical" evidence="1">
    <location>
        <begin position="115"/>
        <end position="138"/>
    </location>
</feature>
<name>D9QCQ4_CORP2</name>
<dbReference type="KEGG" id="cpq:CPC231_09510"/>
<keyword evidence="1" id="KW-1133">Transmembrane helix</keyword>
<dbReference type="EMBL" id="CP001829">
    <property type="protein sequence ID" value="ADL11330.1"/>
    <property type="molecule type" value="Genomic_DNA"/>
</dbReference>
<sequence>MGFRTCYYVIIASLIISMVVFLLDVIFAITTKANVHAAGSAVIEIILLINLSIFTSRGRWVREMDRNKNPIIVGSESFAPERLFLLGLTILFSVLFVLTIFALREKNDLEELFQVIFSIGPVKWAVTLTVTVPLYEVFGRGWGELKAQGENGVLYCKPFVGSAEKIQNFLFRKH</sequence>
<feature type="transmembrane region" description="Helical" evidence="1">
    <location>
        <begin position="83"/>
        <end position="103"/>
    </location>
</feature>
<dbReference type="AlphaFoldDB" id="D9QCQ4"/>
<protein>
    <submittedName>
        <fullName evidence="2">Uncharacterized protein</fullName>
    </submittedName>
</protein>
<dbReference type="Proteomes" id="UP000000276">
    <property type="component" value="Chromosome"/>
</dbReference>
<evidence type="ECO:0000313" key="2">
    <source>
        <dbReference type="EMBL" id="ADL11330.1"/>
    </source>
</evidence>
<keyword evidence="1" id="KW-0812">Transmembrane</keyword>
<dbReference type="PATRIC" id="fig|681645.3.peg.1960"/>
<reference evidence="2 3" key="1">
    <citation type="journal article" date="2011" name="J. Bacteriol.">
        <title>Complete genome sequence of Corynebacterium pseudotuberculosis I19, a strain isolated from a cow in Israel with bovine mastitis.</title>
        <authorList>
            <consortium name="Consortium: Rede Paraense de Genomica e Proteomica (RPGP)"/>
            <person name="Silva A."/>
            <person name="Schneider M.P."/>
            <person name="Cerdeira L."/>
            <person name="Barbosa M.S."/>
            <person name="Ramos R.T."/>
            <person name="Carneiro A.R."/>
            <person name="Santos R."/>
            <person name="Lima M."/>
            <person name="D'Afonseca V."/>
            <person name="Almeida S.S."/>
            <person name="Santos A.R."/>
            <person name="Soares S.C."/>
            <person name="Pinto A.C."/>
            <person name="Ali A."/>
            <person name="Dorella F.A."/>
            <person name="Rocha F."/>
            <person name="de Abreu V.A."/>
            <person name="Trost E."/>
            <person name="Tauch A."/>
            <person name="Shpigel N."/>
            <person name="Miyoshi A."/>
            <person name="Azevedo V."/>
        </authorList>
    </citation>
    <scope>NUCLEOTIDE SEQUENCE [LARGE SCALE GENOMIC DNA]</scope>
    <source>
        <strain evidence="2 3">C231</strain>
    </source>
</reference>
<dbReference type="OrthoDB" id="9800754at2"/>
<proteinExistence type="predicted"/>
<keyword evidence="3" id="KW-1185">Reference proteome</keyword>
<organism evidence="2 3">
    <name type="scientific">Corynebacterium pseudotuberculosis (strain C231)</name>
    <dbReference type="NCBI Taxonomy" id="681645"/>
    <lineage>
        <taxon>Bacteria</taxon>
        <taxon>Bacillati</taxon>
        <taxon>Actinomycetota</taxon>
        <taxon>Actinomycetes</taxon>
        <taxon>Mycobacteriales</taxon>
        <taxon>Corynebacteriaceae</taxon>
        <taxon>Corynebacterium</taxon>
    </lineage>
</organism>
<accession>D9QCQ4</accession>
<feature type="transmembrane region" description="Helical" evidence="1">
    <location>
        <begin position="7"/>
        <end position="29"/>
    </location>
</feature>
<gene>
    <name evidence="2" type="ORF">CPC231_09510</name>
</gene>
<feature type="transmembrane region" description="Helical" evidence="1">
    <location>
        <begin position="35"/>
        <end position="54"/>
    </location>
</feature>